<evidence type="ECO:0000256" key="4">
    <source>
        <dbReference type="ARBA" id="ARBA00022946"/>
    </source>
</evidence>
<name>A0A9W9FL73_9EURO</name>
<sequence length="156" mass="17507">MGVDFHLQSKQLHSEDFARYNETEQLRPRYVKFDPVALQRVAANAVGRDRCLLITKLAEGGFNKIFLLATDDGREDIARIPIPIAGSPHYTTAREVATINFLRNVFGLPVPRILAYSTSSNNSVGAEYIIMERVQGESLASRWLSLTTDEVKHVMT</sequence>
<dbReference type="OrthoDB" id="10003767at2759"/>
<organism evidence="7 8">
    <name type="scientific">Penicillium alfredii</name>
    <dbReference type="NCBI Taxonomy" id="1506179"/>
    <lineage>
        <taxon>Eukaryota</taxon>
        <taxon>Fungi</taxon>
        <taxon>Dikarya</taxon>
        <taxon>Ascomycota</taxon>
        <taxon>Pezizomycotina</taxon>
        <taxon>Eurotiomycetes</taxon>
        <taxon>Eurotiomycetidae</taxon>
        <taxon>Eurotiales</taxon>
        <taxon>Aspergillaceae</taxon>
        <taxon>Penicillium</taxon>
    </lineage>
</organism>
<evidence type="ECO:0000256" key="6">
    <source>
        <dbReference type="ARBA" id="ARBA00031849"/>
    </source>
</evidence>
<comment type="subcellular location">
    <subcellularLocation>
        <location evidence="1">Mitochondrion</location>
    </subcellularLocation>
</comment>
<comment type="caution">
    <text evidence="7">The sequence shown here is derived from an EMBL/GenBank/DDBJ whole genome shotgun (WGS) entry which is preliminary data.</text>
</comment>
<dbReference type="Proteomes" id="UP001141434">
    <property type="component" value="Unassembled WGS sequence"/>
</dbReference>
<reference evidence="7" key="1">
    <citation type="submission" date="2022-11" db="EMBL/GenBank/DDBJ databases">
        <authorList>
            <person name="Petersen C."/>
        </authorList>
    </citation>
    <scope>NUCLEOTIDE SEQUENCE</scope>
    <source>
        <strain evidence="7">IBT 34128</strain>
    </source>
</reference>
<dbReference type="AlphaFoldDB" id="A0A9W9FL73"/>
<dbReference type="InterPro" id="IPR011009">
    <property type="entry name" value="Kinase-like_dom_sf"/>
</dbReference>
<comment type="similarity">
    <text evidence="2">Belongs to the AIM9 family.</text>
</comment>
<dbReference type="GO" id="GO:0005739">
    <property type="term" value="C:mitochondrion"/>
    <property type="evidence" value="ECO:0007669"/>
    <property type="project" value="UniProtKB-SubCell"/>
</dbReference>
<dbReference type="PANTHER" id="PTHR36091:SF1">
    <property type="entry name" value="ALTERED INHERITANCE OF MITOCHONDRIA PROTEIN 9, MITOCHONDRIAL"/>
    <property type="match status" value="1"/>
</dbReference>
<protein>
    <recommendedName>
        <fullName evidence="3">Altered inheritance of mitochondria protein 9, mitochondrial</fullName>
    </recommendedName>
    <alternativeName>
        <fullName evidence="6">Found in mitochondrial proteome protein 29</fullName>
    </alternativeName>
</protein>
<dbReference type="PANTHER" id="PTHR36091">
    <property type="entry name" value="ALTERED INHERITANCE OF MITOCHONDRIA PROTEIN 9, MITOCHONDRIAL"/>
    <property type="match status" value="1"/>
</dbReference>
<evidence type="ECO:0000256" key="1">
    <source>
        <dbReference type="ARBA" id="ARBA00004173"/>
    </source>
</evidence>
<evidence type="ECO:0000256" key="2">
    <source>
        <dbReference type="ARBA" id="ARBA00005543"/>
    </source>
</evidence>
<accession>A0A9W9FL73</accession>
<evidence type="ECO:0000313" key="8">
    <source>
        <dbReference type="Proteomes" id="UP001141434"/>
    </source>
</evidence>
<keyword evidence="8" id="KW-1185">Reference proteome</keyword>
<evidence type="ECO:0000313" key="7">
    <source>
        <dbReference type="EMBL" id="KAJ5102220.1"/>
    </source>
</evidence>
<dbReference type="Gene3D" id="3.30.200.20">
    <property type="entry name" value="Phosphorylase Kinase, domain 1"/>
    <property type="match status" value="1"/>
</dbReference>
<evidence type="ECO:0000256" key="3">
    <source>
        <dbReference type="ARBA" id="ARBA00016197"/>
    </source>
</evidence>
<dbReference type="SUPFAM" id="SSF56112">
    <property type="entry name" value="Protein kinase-like (PK-like)"/>
    <property type="match status" value="1"/>
</dbReference>
<evidence type="ECO:0000256" key="5">
    <source>
        <dbReference type="ARBA" id="ARBA00023128"/>
    </source>
</evidence>
<dbReference type="InterPro" id="IPR051035">
    <property type="entry name" value="Mito_inheritance_9"/>
</dbReference>
<keyword evidence="4" id="KW-0809">Transit peptide</keyword>
<gene>
    <name evidence="7" type="ORF">NUU61_004442</name>
</gene>
<reference evidence="7" key="2">
    <citation type="journal article" date="2023" name="IMA Fungus">
        <title>Comparative genomic study of the Penicillium genus elucidates a diverse pangenome and 15 lateral gene transfer events.</title>
        <authorList>
            <person name="Petersen C."/>
            <person name="Sorensen T."/>
            <person name="Nielsen M.R."/>
            <person name="Sondergaard T.E."/>
            <person name="Sorensen J.L."/>
            <person name="Fitzpatrick D.A."/>
            <person name="Frisvad J.C."/>
            <person name="Nielsen K.L."/>
        </authorList>
    </citation>
    <scope>NUCLEOTIDE SEQUENCE</scope>
    <source>
        <strain evidence="7">IBT 34128</strain>
    </source>
</reference>
<keyword evidence="5" id="KW-0496">Mitochondrion</keyword>
<dbReference type="RefSeq" id="XP_056513051.1">
    <property type="nucleotide sequence ID" value="XM_056655024.1"/>
</dbReference>
<dbReference type="EMBL" id="JAPMSZ010000005">
    <property type="protein sequence ID" value="KAJ5102220.1"/>
    <property type="molecule type" value="Genomic_DNA"/>
</dbReference>
<dbReference type="GeneID" id="81394192"/>
<proteinExistence type="inferred from homology"/>